<accession>A0A8S2A703</accession>
<evidence type="ECO:0000313" key="7">
    <source>
        <dbReference type="Proteomes" id="UP000682877"/>
    </source>
</evidence>
<dbReference type="InterPro" id="IPR035595">
    <property type="entry name" value="UDP_glycos_trans_CS"/>
</dbReference>
<dbReference type="FunFam" id="3.40.50.2000:FF:000080">
    <property type="entry name" value="Glycosyltransferase"/>
    <property type="match status" value="1"/>
</dbReference>
<organism evidence="6 7">
    <name type="scientific">Arabidopsis arenosa</name>
    <name type="common">Sand rock-cress</name>
    <name type="synonym">Cardaminopsis arenosa</name>
    <dbReference type="NCBI Taxonomy" id="38785"/>
    <lineage>
        <taxon>Eukaryota</taxon>
        <taxon>Viridiplantae</taxon>
        <taxon>Streptophyta</taxon>
        <taxon>Embryophyta</taxon>
        <taxon>Tracheophyta</taxon>
        <taxon>Spermatophyta</taxon>
        <taxon>Magnoliopsida</taxon>
        <taxon>eudicotyledons</taxon>
        <taxon>Gunneridae</taxon>
        <taxon>Pentapetalae</taxon>
        <taxon>rosids</taxon>
        <taxon>malvids</taxon>
        <taxon>Brassicales</taxon>
        <taxon>Brassicaceae</taxon>
        <taxon>Camelineae</taxon>
        <taxon>Arabidopsis</taxon>
    </lineage>
</organism>
<dbReference type="SUPFAM" id="SSF53756">
    <property type="entry name" value="UDP-Glycosyltransferase/glycogen phosphorylase"/>
    <property type="match status" value="1"/>
</dbReference>
<protein>
    <recommendedName>
        <fullName evidence="5">Glycosyltransferase</fullName>
        <ecNumber evidence="5">2.4.1.-</ecNumber>
    </recommendedName>
</protein>
<dbReference type="PANTHER" id="PTHR48048:SF45">
    <property type="entry name" value="GLYCOSYLTRANSFERASE"/>
    <property type="match status" value="1"/>
</dbReference>
<evidence type="ECO:0000313" key="6">
    <source>
        <dbReference type="EMBL" id="CAE5977246.1"/>
    </source>
</evidence>
<dbReference type="Pfam" id="PF00201">
    <property type="entry name" value="UDPGT"/>
    <property type="match status" value="1"/>
</dbReference>
<evidence type="ECO:0000256" key="1">
    <source>
        <dbReference type="ARBA" id="ARBA00009995"/>
    </source>
</evidence>
<dbReference type="InterPro" id="IPR050481">
    <property type="entry name" value="UDP-glycosyltransf_plant"/>
</dbReference>
<reference evidence="6" key="1">
    <citation type="submission" date="2021-01" db="EMBL/GenBank/DDBJ databases">
        <authorList>
            <person name="Bezrukov I."/>
        </authorList>
    </citation>
    <scope>NUCLEOTIDE SEQUENCE</scope>
</reference>
<dbReference type="PANTHER" id="PTHR48048">
    <property type="entry name" value="GLYCOSYLTRANSFERASE"/>
    <property type="match status" value="1"/>
</dbReference>
<evidence type="ECO:0000256" key="3">
    <source>
        <dbReference type="ARBA" id="ARBA00022679"/>
    </source>
</evidence>
<dbReference type="EMBL" id="LR999453">
    <property type="protein sequence ID" value="CAE5977246.1"/>
    <property type="molecule type" value="Genomic_DNA"/>
</dbReference>
<dbReference type="AlphaFoldDB" id="A0A8S2A703"/>
<dbReference type="GO" id="GO:0035251">
    <property type="term" value="F:UDP-glucosyltransferase activity"/>
    <property type="evidence" value="ECO:0007669"/>
    <property type="project" value="InterPro"/>
</dbReference>
<dbReference type="Gene3D" id="3.40.50.2000">
    <property type="entry name" value="Glycogen Phosphorylase B"/>
    <property type="match status" value="2"/>
</dbReference>
<dbReference type="Proteomes" id="UP000682877">
    <property type="component" value="Chromosome 3"/>
</dbReference>
<keyword evidence="7" id="KW-1185">Reference proteome</keyword>
<evidence type="ECO:0000256" key="4">
    <source>
        <dbReference type="RuleBase" id="RU003718"/>
    </source>
</evidence>
<dbReference type="CDD" id="cd03784">
    <property type="entry name" value="GT1_Gtf-like"/>
    <property type="match status" value="1"/>
</dbReference>
<evidence type="ECO:0000256" key="5">
    <source>
        <dbReference type="RuleBase" id="RU362057"/>
    </source>
</evidence>
<keyword evidence="2 4" id="KW-0328">Glycosyltransferase</keyword>
<keyword evidence="3 4" id="KW-0808">Transferase</keyword>
<dbReference type="EC" id="2.4.1.-" evidence="5"/>
<gene>
    <name evidence="6" type="ORF">AARE701A_LOCUS8373</name>
</gene>
<dbReference type="FunFam" id="3.40.50.2000:FF:000056">
    <property type="entry name" value="Glycosyltransferase"/>
    <property type="match status" value="1"/>
</dbReference>
<evidence type="ECO:0000256" key="2">
    <source>
        <dbReference type="ARBA" id="ARBA00022676"/>
    </source>
</evidence>
<proteinExistence type="inferred from homology"/>
<comment type="similarity">
    <text evidence="1 4">Belongs to the UDP-glycosyltransferase family.</text>
</comment>
<name>A0A8S2A703_ARAAE</name>
<dbReference type="PROSITE" id="PS00375">
    <property type="entry name" value="UDPGT"/>
    <property type="match status" value="1"/>
</dbReference>
<sequence>MKIELVFIPLPGIGHRKPTIELAKRLVRSDDRLSITVIIVPSINNVADDSIYIASLSTTSQDHLRYETISIKDQPTTADPNQPTQVYIENQKPKVRDIVLRIVNDPTRRLAGFVVDMFCFSMIDVANEFDIPIYMFYASNATFLGITLHIQLMHDEKKYDVSELEDSVSELEFPCLTRPYPVKLLPYLFTSKQWLPLFLAQARKFRKIKGILVNTVAELEPHALKMFNNGGGDLPQVYPIGPVLHLENGFVDEKQSEILRWLDEQPAKSVLFLCFGSMGGFNEEQTKEIAVALERSGYRFLWSLRRASPNIMTEPPGDFTNLVEVLPEGFLDRTSDIGKVIGWAPQVAVLAKPAVGGFVTHCGWNSMLESLWFGVPMVAWPLYSEQKVNAFEMVEELGLAVEIRKYLKGELLAGEMEMVTAEEIERAMRRVMEEDSDVRDRVKEMAKKFHVALMEGGSSHVALQKFMQDVKECIAC</sequence>
<dbReference type="InterPro" id="IPR002213">
    <property type="entry name" value="UDP_glucos_trans"/>
</dbReference>